<feature type="binding site" evidence="17">
    <location>
        <position position="432"/>
    </location>
    <ligand>
        <name>AMP</name>
        <dbReference type="ChEBI" id="CHEBI:456215"/>
    </ligand>
</feature>
<evidence type="ECO:0000256" key="11">
    <source>
        <dbReference type="ARBA" id="ARBA00023235"/>
    </source>
</evidence>
<sequence>MAHPVSLYDTAAARELDRRATAQLGGDGFVLMQRAGQAAWRHVLQHWPQAQRLLVLCGPGNNGGDGYVLARLAQESGRQVRVVHAASQAPRSDLCQRAAQGYRETGGAVDIFDGALPPADLLVDALFGIGLTRAPEDEAAGLIEVANAHPAPVFSLDVPSGLDSDRGSAPGVAIQAQRTLQFIVPHRGLATGDGLALAGATATDGLDVPAQLFTEVQASAERLGPDLLPRWYAPRGINSHKGSSGRVLCVGGNHGSGGALLLTAQAALRGGAGLVSAATRAEHVPAFLARQPEVMVHGVESGQALADLLERCDVVALGPGLGQDDWSDAMWSLVRRSGKPCVVDADALNLLAQRGERFGDAILTPHPGEAARLLGVSTAEVLADRFHAAQALAERYAAVVVLKGAGTLVAAPGRRTQVVGAGNPGMAVGGMGDLLTGVIGAARAGADDSFSAACAGALLHSVAGDRAAAADGQRGLLPSDLLPWLHRCANPSS</sequence>
<evidence type="ECO:0000256" key="8">
    <source>
        <dbReference type="ARBA" id="ARBA00022857"/>
    </source>
</evidence>
<dbReference type="HAMAP" id="MF_01966">
    <property type="entry name" value="NADHX_epimerase"/>
    <property type="match status" value="1"/>
</dbReference>
<comment type="function">
    <text evidence="17">Catalyzes the dehydration of the S-form of NAD(P)HX at the expense of ADP, which is converted to AMP. Together with NAD(P)HX epimerase, which catalyzes the epimerization of the S- and R-forms, the enzyme allows the repair of both epimers of NAD(P)HX, a damaged form of NAD(P)H that is a result of enzymatic or heat-dependent hydration.</text>
</comment>
<dbReference type="InterPro" id="IPR000631">
    <property type="entry name" value="CARKD"/>
</dbReference>
<evidence type="ECO:0000256" key="1">
    <source>
        <dbReference type="ARBA" id="ARBA00000013"/>
    </source>
</evidence>
<comment type="catalytic activity">
    <reaction evidence="16 17 19">
        <text>(6S)-NADPHX + ADP = AMP + phosphate + NADPH + H(+)</text>
        <dbReference type="Rhea" id="RHEA:32235"/>
        <dbReference type="ChEBI" id="CHEBI:15378"/>
        <dbReference type="ChEBI" id="CHEBI:43474"/>
        <dbReference type="ChEBI" id="CHEBI:57783"/>
        <dbReference type="ChEBI" id="CHEBI:64076"/>
        <dbReference type="ChEBI" id="CHEBI:456215"/>
        <dbReference type="ChEBI" id="CHEBI:456216"/>
        <dbReference type="EC" id="4.2.1.136"/>
    </reaction>
</comment>
<accession>A0A4V1N106</accession>
<dbReference type="Pfam" id="PF01256">
    <property type="entry name" value="Carb_kinase"/>
    <property type="match status" value="1"/>
</dbReference>
<dbReference type="RefSeq" id="WP_129471199.1">
    <property type="nucleotide sequence ID" value="NZ_SAWZ01000005.1"/>
</dbReference>
<comment type="function">
    <text evidence="18">Catalyzes the epimerization of the S- and R-forms of NAD(P)HX, a damaged form of NAD(P)H that is a result of enzymatic or heat-dependent hydration. This is a prerequisite for the S-specific NAD(P)H-hydrate dehydratase to allow the repair of both epimers of NAD(P)HX.</text>
</comment>
<keyword evidence="7 17" id="KW-0067">ATP-binding</keyword>
<dbReference type="InterPro" id="IPR017953">
    <property type="entry name" value="Carbohydrate_kinase_pred_CS"/>
</dbReference>
<dbReference type="GO" id="GO:0046872">
    <property type="term" value="F:metal ion binding"/>
    <property type="evidence" value="ECO:0007669"/>
    <property type="project" value="UniProtKB-UniRule"/>
</dbReference>
<evidence type="ECO:0000256" key="2">
    <source>
        <dbReference type="ARBA" id="ARBA00000909"/>
    </source>
</evidence>
<comment type="catalytic activity">
    <reaction evidence="2 18 19">
        <text>(6R)-NADPHX = (6S)-NADPHX</text>
        <dbReference type="Rhea" id="RHEA:32227"/>
        <dbReference type="ChEBI" id="CHEBI:64076"/>
        <dbReference type="ChEBI" id="CHEBI:64077"/>
        <dbReference type="EC" id="5.1.99.6"/>
    </reaction>
</comment>
<dbReference type="EMBL" id="SAWZ01000005">
    <property type="protein sequence ID" value="RXR05195.1"/>
    <property type="molecule type" value="Genomic_DNA"/>
</dbReference>
<evidence type="ECO:0000256" key="12">
    <source>
        <dbReference type="ARBA" id="ARBA00023239"/>
    </source>
</evidence>
<feature type="binding site" evidence="18">
    <location>
        <begin position="128"/>
        <end position="134"/>
    </location>
    <ligand>
        <name>(6S)-NADPHX</name>
        <dbReference type="ChEBI" id="CHEBI:64076"/>
    </ligand>
</feature>
<comment type="caution">
    <text evidence="18">Lacks conserved residue(s) required for the propagation of feature annotation.</text>
</comment>
<comment type="catalytic activity">
    <reaction evidence="15 17 19">
        <text>(6S)-NADHX + ADP = AMP + phosphate + NADH + H(+)</text>
        <dbReference type="Rhea" id="RHEA:32223"/>
        <dbReference type="ChEBI" id="CHEBI:15378"/>
        <dbReference type="ChEBI" id="CHEBI:43474"/>
        <dbReference type="ChEBI" id="CHEBI:57945"/>
        <dbReference type="ChEBI" id="CHEBI:64074"/>
        <dbReference type="ChEBI" id="CHEBI:456215"/>
        <dbReference type="ChEBI" id="CHEBI:456216"/>
        <dbReference type="EC" id="4.2.1.136"/>
    </reaction>
</comment>
<feature type="binding site" evidence="17">
    <location>
        <position position="259"/>
    </location>
    <ligand>
        <name>(6S)-NADPHX</name>
        <dbReference type="ChEBI" id="CHEBI:64076"/>
    </ligand>
</feature>
<dbReference type="EC" id="5.1.99.6" evidence="19"/>
<evidence type="ECO:0000256" key="19">
    <source>
        <dbReference type="PIRNR" id="PIRNR017184"/>
    </source>
</evidence>
<feature type="binding site" evidence="17">
    <location>
        <position position="433"/>
    </location>
    <ligand>
        <name>(6S)-NADPHX</name>
        <dbReference type="ChEBI" id="CHEBI:64076"/>
    </ligand>
</feature>
<dbReference type="NCBIfam" id="TIGR00197">
    <property type="entry name" value="yjeF_nterm"/>
    <property type="match status" value="1"/>
</dbReference>
<comment type="similarity">
    <text evidence="18">Belongs to the NnrE/AIBP family.</text>
</comment>
<dbReference type="Proteomes" id="UP000289784">
    <property type="component" value="Unassembled WGS sequence"/>
</dbReference>
<dbReference type="Pfam" id="PF03853">
    <property type="entry name" value="YjeF_N"/>
    <property type="match status" value="1"/>
</dbReference>
<evidence type="ECO:0000256" key="14">
    <source>
        <dbReference type="ARBA" id="ARBA00025153"/>
    </source>
</evidence>
<name>A0A4V1N106_9GAMM</name>
<dbReference type="SUPFAM" id="SSF64153">
    <property type="entry name" value="YjeF N-terminal domain-like"/>
    <property type="match status" value="1"/>
</dbReference>
<dbReference type="PROSITE" id="PS01049">
    <property type="entry name" value="YJEF_C_1"/>
    <property type="match status" value="1"/>
</dbReference>
<dbReference type="NCBIfam" id="TIGR00196">
    <property type="entry name" value="yjeF_cterm"/>
    <property type="match status" value="1"/>
</dbReference>
<comment type="subunit">
    <text evidence="17">Homotetramer.</text>
</comment>
<dbReference type="GO" id="GO:0046496">
    <property type="term" value="P:nicotinamide nucleotide metabolic process"/>
    <property type="evidence" value="ECO:0007669"/>
    <property type="project" value="UniProtKB-UniRule"/>
</dbReference>
<dbReference type="GO" id="GO:0110051">
    <property type="term" value="P:metabolite repair"/>
    <property type="evidence" value="ECO:0007669"/>
    <property type="project" value="TreeGrafter"/>
</dbReference>
<dbReference type="PANTHER" id="PTHR12592">
    <property type="entry name" value="ATP-DEPENDENT (S)-NAD(P)H-HYDRATE DEHYDRATASE FAMILY MEMBER"/>
    <property type="match status" value="1"/>
</dbReference>
<proteinExistence type="inferred from homology"/>
<feature type="binding site" evidence="18">
    <location>
        <begin position="61"/>
        <end position="65"/>
    </location>
    <ligand>
        <name>(6S)-NADPHX</name>
        <dbReference type="ChEBI" id="CHEBI:64076"/>
    </ligand>
</feature>
<dbReference type="Gene3D" id="3.40.50.10260">
    <property type="entry name" value="YjeF N-terminal domain"/>
    <property type="match status" value="1"/>
</dbReference>
<evidence type="ECO:0000256" key="3">
    <source>
        <dbReference type="ARBA" id="ARBA00006001"/>
    </source>
</evidence>
<organism evidence="22 23">
    <name type="scientific">Pseudoxanthomonas composti</name>
    <dbReference type="NCBI Taxonomy" id="2137479"/>
    <lineage>
        <taxon>Bacteria</taxon>
        <taxon>Pseudomonadati</taxon>
        <taxon>Pseudomonadota</taxon>
        <taxon>Gammaproteobacteria</taxon>
        <taxon>Lysobacterales</taxon>
        <taxon>Lysobacteraceae</taxon>
        <taxon>Pseudoxanthomonas</taxon>
    </lineage>
</organism>
<comment type="cofactor">
    <cofactor evidence="18 19">
        <name>K(+)</name>
        <dbReference type="ChEBI" id="CHEBI:29103"/>
    </cofactor>
    <text evidence="18 19">Binds 1 potassium ion per subunit.</text>
</comment>
<evidence type="ECO:0000259" key="21">
    <source>
        <dbReference type="PROSITE" id="PS51385"/>
    </source>
</evidence>
<feature type="binding site" evidence="18">
    <location>
        <position position="160"/>
    </location>
    <ligand>
        <name>K(+)</name>
        <dbReference type="ChEBI" id="CHEBI:29103"/>
    </ligand>
</feature>
<evidence type="ECO:0000256" key="15">
    <source>
        <dbReference type="ARBA" id="ARBA00048238"/>
    </source>
</evidence>
<dbReference type="SUPFAM" id="SSF53613">
    <property type="entry name" value="Ribokinase-like"/>
    <property type="match status" value="1"/>
</dbReference>
<evidence type="ECO:0000259" key="20">
    <source>
        <dbReference type="PROSITE" id="PS51383"/>
    </source>
</evidence>
<evidence type="ECO:0000256" key="17">
    <source>
        <dbReference type="HAMAP-Rule" id="MF_01965"/>
    </source>
</evidence>
<feature type="binding site" evidence="17">
    <location>
        <position position="320"/>
    </location>
    <ligand>
        <name>(6S)-NADPHX</name>
        <dbReference type="ChEBI" id="CHEBI:64076"/>
    </ligand>
</feature>
<dbReference type="InterPro" id="IPR004443">
    <property type="entry name" value="YjeF_N_dom"/>
</dbReference>
<keyword evidence="5 18" id="KW-0479">Metal-binding</keyword>
<evidence type="ECO:0000256" key="6">
    <source>
        <dbReference type="ARBA" id="ARBA00022741"/>
    </source>
</evidence>
<dbReference type="CDD" id="cd01171">
    <property type="entry name" value="YXKO-related"/>
    <property type="match status" value="1"/>
</dbReference>
<dbReference type="GO" id="GO:0005524">
    <property type="term" value="F:ATP binding"/>
    <property type="evidence" value="ECO:0007669"/>
    <property type="project" value="UniProtKB-UniRule"/>
</dbReference>
<keyword evidence="12 17" id="KW-0456">Lyase</keyword>
<dbReference type="HAMAP" id="MF_01965">
    <property type="entry name" value="NADHX_dehydratase"/>
    <property type="match status" value="1"/>
</dbReference>
<keyword evidence="9 18" id="KW-0630">Potassium</keyword>
<dbReference type="InterPro" id="IPR030677">
    <property type="entry name" value="Nnr"/>
</dbReference>
<dbReference type="InterPro" id="IPR036652">
    <property type="entry name" value="YjeF_N_dom_sf"/>
</dbReference>
<comment type="caution">
    <text evidence="22">The sequence shown here is derived from an EMBL/GenBank/DDBJ whole genome shotgun (WGS) entry which is preliminary data.</text>
</comment>
<feature type="binding site" evidence="17">
    <location>
        <position position="366"/>
    </location>
    <ligand>
        <name>(6S)-NADPHX</name>
        <dbReference type="ChEBI" id="CHEBI:64076"/>
    </ligand>
</feature>
<evidence type="ECO:0000256" key="10">
    <source>
        <dbReference type="ARBA" id="ARBA00023027"/>
    </source>
</evidence>
<evidence type="ECO:0000256" key="16">
    <source>
        <dbReference type="ARBA" id="ARBA00049209"/>
    </source>
</evidence>
<evidence type="ECO:0000313" key="23">
    <source>
        <dbReference type="Proteomes" id="UP000289784"/>
    </source>
</evidence>
<evidence type="ECO:0000256" key="5">
    <source>
        <dbReference type="ARBA" id="ARBA00022723"/>
    </source>
</evidence>
<evidence type="ECO:0000313" key="22">
    <source>
        <dbReference type="EMBL" id="RXR05195.1"/>
    </source>
</evidence>
<comment type="similarity">
    <text evidence="4 19">In the C-terminal section; belongs to the NnrD/CARKD family.</text>
</comment>
<dbReference type="OrthoDB" id="9806925at2"/>
<keyword evidence="11 18" id="KW-0413">Isomerase</keyword>
<keyword evidence="8 17" id="KW-0521">NADP</keyword>
<comment type="function">
    <text evidence="14 19">Bifunctional enzyme that catalyzes the epimerization of the S- and R-forms of NAD(P)HX and the dehydration of the S-form of NAD(P)HX at the expense of ADP, which is converted to AMP. This allows the repair of both epimers of NAD(P)HX, a damaged form of NAD(P)H that is a result of enzymatic or heat-dependent hydration.</text>
</comment>
<comment type="similarity">
    <text evidence="3 19">In the N-terminal section; belongs to the NnrE/AIBP family.</text>
</comment>
<feature type="domain" description="YjeF C-terminal" evidence="20">
    <location>
        <begin position="224"/>
        <end position="492"/>
    </location>
</feature>
<evidence type="ECO:0000256" key="7">
    <source>
        <dbReference type="ARBA" id="ARBA00022840"/>
    </source>
</evidence>
<evidence type="ECO:0000256" key="4">
    <source>
        <dbReference type="ARBA" id="ARBA00009524"/>
    </source>
</evidence>
<feature type="binding site" evidence="18">
    <location>
        <position position="62"/>
    </location>
    <ligand>
        <name>K(+)</name>
        <dbReference type="ChEBI" id="CHEBI:29103"/>
    </ligand>
</feature>
<feature type="binding site" evidence="18">
    <location>
        <position position="124"/>
    </location>
    <ligand>
        <name>K(+)</name>
        <dbReference type="ChEBI" id="CHEBI:29103"/>
    </ligand>
</feature>
<dbReference type="PANTHER" id="PTHR12592:SF0">
    <property type="entry name" value="ATP-DEPENDENT (S)-NAD(P)H-HYDRATE DEHYDRATASE"/>
    <property type="match status" value="1"/>
</dbReference>
<dbReference type="Gene3D" id="3.40.1190.20">
    <property type="match status" value="1"/>
</dbReference>
<comment type="similarity">
    <text evidence="17">Belongs to the NnrD/CARKD family.</text>
</comment>
<evidence type="ECO:0000256" key="9">
    <source>
        <dbReference type="ARBA" id="ARBA00022958"/>
    </source>
</evidence>
<keyword evidence="10 17" id="KW-0520">NAD</keyword>
<keyword evidence="6 17" id="KW-0547">Nucleotide-binding</keyword>
<comment type="cofactor">
    <cofactor evidence="17">
        <name>Mg(2+)</name>
        <dbReference type="ChEBI" id="CHEBI:18420"/>
    </cofactor>
</comment>
<comment type="catalytic activity">
    <reaction evidence="1 18 19">
        <text>(6R)-NADHX = (6S)-NADHX</text>
        <dbReference type="Rhea" id="RHEA:32215"/>
        <dbReference type="ChEBI" id="CHEBI:64074"/>
        <dbReference type="ChEBI" id="CHEBI:64075"/>
        <dbReference type="EC" id="5.1.99.6"/>
    </reaction>
</comment>
<keyword evidence="23" id="KW-1185">Reference proteome</keyword>
<dbReference type="PROSITE" id="PS51383">
    <property type="entry name" value="YJEF_C_3"/>
    <property type="match status" value="1"/>
</dbReference>
<feature type="binding site" evidence="17">
    <location>
        <begin position="403"/>
        <end position="407"/>
    </location>
    <ligand>
        <name>AMP</name>
        <dbReference type="ChEBI" id="CHEBI:456215"/>
    </ligand>
</feature>
<dbReference type="InterPro" id="IPR029056">
    <property type="entry name" value="Ribokinase-like"/>
</dbReference>
<feature type="domain" description="YjeF N-terminal" evidence="21">
    <location>
        <begin position="13"/>
        <end position="214"/>
    </location>
</feature>
<gene>
    <name evidence="17" type="primary">nnrD</name>
    <name evidence="18" type="synonym">nnrE</name>
    <name evidence="22" type="ORF">EPA99_10570</name>
</gene>
<evidence type="ECO:0000256" key="18">
    <source>
        <dbReference type="HAMAP-Rule" id="MF_01966"/>
    </source>
</evidence>
<dbReference type="PIRSF" id="PIRSF017184">
    <property type="entry name" value="Nnr"/>
    <property type="match status" value="1"/>
</dbReference>
<dbReference type="EC" id="4.2.1.136" evidence="19"/>
<dbReference type="AlphaFoldDB" id="A0A4V1N106"/>
<protein>
    <recommendedName>
        <fullName evidence="19">Bifunctional NAD(P)H-hydrate repair enzyme</fullName>
    </recommendedName>
    <alternativeName>
        <fullName evidence="19">Nicotinamide nucleotide repair protein</fullName>
    </alternativeName>
    <domain>
        <recommendedName>
            <fullName evidence="19">ADP-dependent (S)-NAD(P)H-hydrate dehydratase</fullName>
            <ecNumber evidence="19">4.2.1.136</ecNumber>
        </recommendedName>
        <alternativeName>
            <fullName evidence="19">ADP-dependent NAD(P)HX dehydratase</fullName>
        </alternativeName>
    </domain>
    <domain>
        <recommendedName>
            <fullName evidence="19">NAD(P)H-hydrate epimerase</fullName>
            <ecNumber evidence="19">5.1.99.6</ecNumber>
        </recommendedName>
    </domain>
</protein>
<evidence type="ECO:0000256" key="13">
    <source>
        <dbReference type="ARBA" id="ARBA00023268"/>
    </source>
</evidence>
<dbReference type="GO" id="GO:0052856">
    <property type="term" value="F:NAD(P)HX epimerase activity"/>
    <property type="evidence" value="ECO:0007669"/>
    <property type="project" value="UniProtKB-UniRule"/>
</dbReference>
<feature type="binding site" evidence="18">
    <location>
        <position position="157"/>
    </location>
    <ligand>
        <name>(6S)-NADPHX</name>
        <dbReference type="ChEBI" id="CHEBI:64076"/>
    </ligand>
</feature>
<dbReference type="PROSITE" id="PS51385">
    <property type="entry name" value="YJEF_N"/>
    <property type="match status" value="1"/>
</dbReference>
<reference evidence="22 23" key="1">
    <citation type="submission" date="2019-01" db="EMBL/GenBank/DDBJ databases">
        <title>Pseudoxanthomonas composti sp. nov., isolated from compost.</title>
        <authorList>
            <person name="Yang G."/>
        </authorList>
    </citation>
    <scope>NUCLEOTIDE SEQUENCE [LARGE SCALE GENOMIC DNA]</scope>
    <source>
        <strain evidence="22 23">GSS15</strain>
    </source>
</reference>
<keyword evidence="13" id="KW-0511">Multifunctional enzyme</keyword>
<dbReference type="GO" id="GO:0052855">
    <property type="term" value="F:ADP-dependent NAD(P)H-hydrate dehydratase activity"/>
    <property type="evidence" value="ECO:0007669"/>
    <property type="project" value="UniProtKB-UniRule"/>
</dbReference>